<comment type="catalytic activity">
    <reaction evidence="1">
        <text>Release of any N-terminal amino acid, including proline, that is linked to proline, even from a dipeptide or tripeptide.</text>
        <dbReference type="EC" id="3.4.11.9"/>
    </reaction>
</comment>
<dbReference type="Proteomes" id="UP000199452">
    <property type="component" value="Unassembled WGS sequence"/>
</dbReference>
<dbReference type="Pfam" id="PF00557">
    <property type="entry name" value="Peptidase_M24"/>
    <property type="match status" value="1"/>
</dbReference>
<dbReference type="GO" id="GO:0030145">
    <property type="term" value="F:manganese ion binding"/>
    <property type="evidence" value="ECO:0007669"/>
    <property type="project" value="InterPro"/>
</dbReference>
<evidence type="ECO:0000256" key="5">
    <source>
        <dbReference type="ARBA" id="ARBA00022723"/>
    </source>
</evidence>
<comment type="similarity">
    <text evidence="3">Belongs to the peptidase M24B family.</text>
</comment>
<dbReference type="InterPro" id="IPR029149">
    <property type="entry name" value="Creatin/AminoP/Spt16_N"/>
</dbReference>
<dbReference type="CDD" id="cd01087">
    <property type="entry name" value="Prolidase"/>
    <property type="match status" value="1"/>
</dbReference>
<name>A0A1G6H7Y9_9BACT</name>
<evidence type="ECO:0000256" key="7">
    <source>
        <dbReference type="ARBA" id="ARBA00023211"/>
    </source>
</evidence>
<evidence type="ECO:0000313" key="9">
    <source>
        <dbReference type="EMBL" id="SDB90372.1"/>
    </source>
</evidence>
<dbReference type="GO" id="GO:0006508">
    <property type="term" value="P:proteolysis"/>
    <property type="evidence" value="ECO:0007669"/>
    <property type="project" value="TreeGrafter"/>
</dbReference>
<keyword evidence="10" id="KW-1185">Reference proteome</keyword>
<gene>
    <name evidence="9" type="ORF">SAMN05216323_100817</name>
</gene>
<dbReference type="SUPFAM" id="SSF55920">
    <property type="entry name" value="Creatinase/aminopeptidase"/>
    <property type="match status" value="1"/>
</dbReference>
<evidence type="ECO:0000256" key="2">
    <source>
        <dbReference type="ARBA" id="ARBA00001936"/>
    </source>
</evidence>
<keyword evidence="9" id="KW-0031">Aminopeptidase</keyword>
<dbReference type="GO" id="GO:0005829">
    <property type="term" value="C:cytosol"/>
    <property type="evidence" value="ECO:0007669"/>
    <property type="project" value="TreeGrafter"/>
</dbReference>
<dbReference type="Gene3D" id="3.90.230.10">
    <property type="entry name" value="Creatinase/methionine aminopeptidase superfamily"/>
    <property type="match status" value="1"/>
</dbReference>
<evidence type="ECO:0000256" key="3">
    <source>
        <dbReference type="ARBA" id="ARBA00008766"/>
    </source>
</evidence>
<dbReference type="InterPro" id="IPR036005">
    <property type="entry name" value="Creatinase/aminopeptidase-like"/>
</dbReference>
<keyword evidence="6" id="KW-0378">Hydrolase</keyword>
<dbReference type="Gene3D" id="3.40.350.10">
    <property type="entry name" value="Creatinase/prolidase N-terminal domain"/>
    <property type="match status" value="1"/>
</dbReference>
<dbReference type="PANTHER" id="PTHR43226:SF4">
    <property type="entry name" value="XAA-PRO AMINOPEPTIDASE 3"/>
    <property type="match status" value="1"/>
</dbReference>
<evidence type="ECO:0000256" key="1">
    <source>
        <dbReference type="ARBA" id="ARBA00001424"/>
    </source>
</evidence>
<dbReference type="PANTHER" id="PTHR43226">
    <property type="entry name" value="XAA-PRO AMINOPEPTIDASE 3"/>
    <property type="match status" value="1"/>
</dbReference>
<dbReference type="InterPro" id="IPR007865">
    <property type="entry name" value="Aminopep_P_N"/>
</dbReference>
<keyword evidence="5" id="KW-0479">Metal-binding</keyword>
<dbReference type="OrthoDB" id="9806388at2"/>
<feature type="domain" description="Aminopeptidase P N-terminal" evidence="8">
    <location>
        <begin position="2"/>
        <end position="134"/>
    </location>
</feature>
<dbReference type="EC" id="3.4.11.9" evidence="4"/>
<comment type="cofactor">
    <cofactor evidence="2">
        <name>Mn(2+)</name>
        <dbReference type="ChEBI" id="CHEBI:29035"/>
    </cofactor>
</comment>
<dbReference type="EMBL" id="FMYP01000008">
    <property type="protein sequence ID" value="SDB90372.1"/>
    <property type="molecule type" value="Genomic_DNA"/>
</dbReference>
<dbReference type="InterPro" id="IPR000994">
    <property type="entry name" value="Pept_M24"/>
</dbReference>
<sequence length="463" mass="51843">MFSQETYITRREKLRKKFKTGILLFLGNTEAPMNYPSNTYKYRQDSNFLYFFGLDHPGLAAVMDIEAGTDCIYGDDYTLDDIIWMGPQPTITDMAKNIGVVSVHPLKELATTINSALKHGRKIHFLPPYRANSILQLSNLMGIHPNFIKSYTSEKLIKATISLRSIKEECEIAEIEKACNVGYQMHVASMKMAKPGVFEREIAGHIEGIALGGGGMVSFPVILSQHGETLHNHNHADKLEAGRLMVTDAGAESEMHYASDFTRTIPVGGKFSKKQKEIYDIVLAANNRAIEIAKPGITYQSVHLESARVITQGLKDLGLMKGDVDEAVRNGAHAMFFPHGLGHMMGLDVHDMEDLGENYVGYDDEVSRIDQFGTAYLRLGRRLEPGFVLTVEPGIYFIPALIDQWKSEKINASFINYDKVEEYRDFGGIRIEDDLLITDKGARLLGKKRIPVTTEEIEEVMNS</sequence>
<organism evidence="9 10">
    <name type="scientific">Williamwhitmania taraxaci</name>
    <dbReference type="NCBI Taxonomy" id="1640674"/>
    <lineage>
        <taxon>Bacteria</taxon>
        <taxon>Pseudomonadati</taxon>
        <taxon>Bacteroidota</taxon>
        <taxon>Bacteroidia</taxon>
        <taxon>Bacteroidales</taxon>
        <taxon>Williamwhitmaniaceae</taxon>
        <taxon>Williamwhitmania</taxon>
    </lineage>
</organism>
<evidence type="ECO:0000313" key="10">
    <source>
        <dbReference type="Proteomes" id="UP000199452"/>
    </source>
</evidence>
<evidence type="ECO:0000256" key="6">
    <source>
        <dbReference type="ARBA" id="ARBA00022801"/>
    </source>
</evidence>
<protein>
    <recommendedName>
        <fullName evidence="4">Xaa-Pro aminopeptidase</fullName>
        <ecNumber evidence="4">3.4.11.9</ecNumber>
    </recommendedName>
</protein>
<dbReference type="RefSeq" id="WP_092435856.1">
    <property type="nucleotide sequence ID" value="NZ_FMYP01000008.1"/>
</dbReference>
<evidence type="ECO:0000259" key="8">
    <source>
        <dbReference type="SMART" id="SM01011"/>
    </source>
</evidence>
<accession>A0A1G6H7Y9</accession>
<dbReference type="InterPro" id="IPR052433">
    <property type="entry name" value="X-Pro_dipept-like"/>
</dbReference>
<keyword evidence="7" id="KW-0464">Manganese</keyword>
<dbReference type="GO" id="GO:0070006">
    <property type="term" value="F:metalloaminopeptidase activity"/>
    <property type="evidence" value="ECO:0007669"/>
    <property type="project" value="InterPro"/>
</dbReference>
<dbReference type="STRING" id="1640674.SAMN05216323_100817"/>
<dbReference type="Pfam" id="PF05195">
    <property type="entry name" value="AMP_N"/>
    <property type="match status" value="1"/>
</dbReference>
<keyword evidence="9" id="KW-0645">Protease</keyword>
<proteinExistence type="inferred from homology"/>
<dbReference type="SUPFAM" id="SSF53092">
    <property type="entry name" value="Creatinase/prolidase N-terminal domain"/>
    <property type="match status" value="1"/>
</dbReference>
<evidence type="ECO:0000256" key="4">
    <source>
        <dbReference type="ARBA" id="ARBA00012574"/>
    </source>
</evidence>
<dbReference type="AlphaFoldDB" id="A0A1G6H7Y9"/>
<reference evidence="9 10" key="1">
    <citation type="submission" date="2016-09" db="EMBL/GenBank/DDBJ databases">
        <authorList>
            <person name="Capua I."/>
            <person name="De Benedictis P."/>
            <person name="Joannis T."/>
            <person name="Lombin L.H."/>
            <person name="Cattoli G."/>
        </authorList>
    </citation>
    <scope>NUCLEOTIDE SEQUENCE [LARGE SCALE GENOMIC DNA]</scope>
    <source>
        <strain evidence="9 10">A7P-90m</strain>
    </source>
</reference>
<dbReference type="SMART" id="SM01011">
    <property type="entry name" value="AMP_N"/>
    <property type="match status" value="1"/>
</dbReference>